<evidence type="ECO:0000256" key="1">
    <source>
        <dbReference type="ARBA" id="ARBA00011643"/>
    </source>
</evidence>
<gene>
    <name evidence="2" type="ordered locus">Spiaf_2400</name>
</gene>
<sequence>MLTTTLLEQELGCEALYRPYPEEQLVAGFTSDLLSDVMGNCPEDAVLITIQAHTNTVAVATLAGVLAIVICSSRPVPDEMIAAAREEGIALFRTERNQFRMSCEAGARL</sequence>
<dbReference type="Proteomes" id="UP000007383">
    <property type="component" value="Chromosome"/>
</dbReference>
<evidence type="ECO:0000313" key="3">
    <source>
        <dbReference type="Proteomes" id="UP000007383"/>
    </source>
</evidence>
<reference evidence="3" key="1">
    <citation type="journal article" date="2013" name="Stand. Genomic Sci.">
        <title>Complete genome sequence of the halophilic bacterium Spirochaeta africana type strain (Z-7692(T)) from the alkaline Lake Magadi in the East African Rift.</title>
        <authorList>
            <person name="Liolos K."/>
            <person name="Abt B."/>
            <person name="Scheuner C."/>
            <person name="Teshima H."/>
            <person name="Held B."/>
            <person name="Lapidus A."/>
            <person name="Nolan M."/>
            <person name="Lucas S."/>
            <person name="Deshpande S."/>
            <person name="Cheng J.F."/>
            <person name="Tapia R."/>
            <person name="Goodwin L.A."/>
            <person name="Pitluck S."/>
            <person name="Pagani I."/>
            <person name="Ivanova N."/>
            <person name="Mavromatis K."/>
            <person name="Mikhailova N."/>
            <person name="Huntemann M."/>
            <person name="Pati A."/>
            <person name="Chen A."/>
            <person name="Palaniappan K."/>
            <person name="Land M."/>
            <person name="Rohde M."/>
            <person name="Tindall B.J."/>
            <person name="Detter J.C."/>
            <person name="Goker M."/>
            <person name="Bristow J."/>
            <person name="Eisen J.A."/>
            <person name="Markowitz V."/>
            <person name="Hugenholtz P."/>
            <person name="Woyke T."/>
            <person name="Klenk H.P."/>
            <person name="Kyrpides N.C."/>
        </authorList>
    </citation>
    <scope>NUCLEOTIDE SEQUENCE</scope>
    <source>
        <strain evidence="3">ATCC 700263 / DSM 8902 / Z-7692</strain>
    </source>
</reference>
<dbReference type="KEGG" id="sfc:Spiaf_2400"/>
<proteinExistence type="predicted"/>
<accession>H9ULN8</accession>
<keyword evidence="3" id="KW-1185">Reference proteome</keyword>
<dbReference type="HOGENOM" id="CLU_140224_1_0_12"/>
<dbReference type="SUPFAM" id="SSF75138">
    <property type="entry name" value="HprK N-terminal domain-like"/>
    <property type="match status" value="1"/>
</dbReference>
<evidence type="ECO:0000313" key="2">
    <source>
        <dbReference type="EMBL" id="AFG38431.1"/>
    </source>
</evidence>
<comment type="subunit">
    <text evidence="1">Homohexamer.</text>
</comment>
<name>H9ULN8_SPIAZ</name>
<organism evidence="2 3">
    <name type="scientific">Spirochaeta africana (strain ATCC 700263 / DSM 8902 / Z-7692)</name>
    <dbReference type="NCBI Taxonomy" id="889378"/>
    <lineage>
        <taxon>Bacteria</taxon>
        <taxon>Pseudomonadati</taxon>
        <taxon>Spirochaetota</taxon>
        <taxon>Spirochaetia</taxon>
        <taxon>Spirochaetales</taxon>
        <taxon>Spirochaetaceae</taxon>
        <taxon>Spirochaeta</taxon>
    </lineage>
</organism>
<protein>
    <submittedName>
        <fullName evidence="2">DRTGG domain-containing protein</fullName>
    </submittedName>
</protein>
<dbReference type="EMBL" id="CP003282">
    <property type="protein sequence ID" value="AFG38431.1"/>
    <property type="molecule type" value="Genomic_DNA"/>
</dbReference>
<dbReference type="eggNOG" id="COG4109">
    <property type="taxonomic scope" value="Bacteria"/>
</dbReference>
<dbReference type="AlphaFoldDB" id="H9ULN8"/>
<dbReference type="InterPro" id="IPR028979">
    <property type="entry name" value="Ser_kin/Pase_Hpr-like_N_sf"/>
</dbReference>
<dbReference type="PATRIC" id="fig|889378.3.peg.2374"/>
<dbReference type="STRING" id="889378.Spiaf_2400"/>
<dbReference type="RefSeq" id="WP_014456413.1">
    <property type="nucleotide sequence ID" value="NC_017098.1"/>
</dbReference>